<dbReference type="PANTHER" id="PTHR42973:SF39">
    <property type="entry name" value="FAD-BINDING PCMH-TYPE DOMAIN-CONTAINING PROTEIN"/>
    <property type="match status" value="1"/>
</dbReference>
<evidence type="ECO:0000256" key="4">
    <source>
        <dbReference type="ARBA" id="ARBA00022827"/>
    </source>
</evidence>
<dbReference type="Gene3D" id="3.30.43.10">
    <property type="entry name" value="Uridine Diphospho-n-acetylenolpyruvylglucosamine Reductase, domain 2"/>
    <property type="match status" value="1"/>
</dbReference>
<dbReference type="Pfam" id="PF01565">
    <property type="entry name" value="FAD_binding_4"/>
    <property type="match status" value="1"/>
</dbReference>
<keyword evidence="4" id="KW-0274">FAD</keyword>
<protein>
    <submittedName>
        <fullName evidence="7">FAD-binding oxidoreductase</fullName>
    </submittedName>
</protein>
<feature type="domain" description="FAD-binding PCMH-type" evidence="6">
    <location>
        <begin position="70"/>
        <end position="241"/>
    </location>
</feature>
<proteinExistence type="inferred from homology"/>
<evidence type="ECO:0000256" key="2">
    <source>
        <dbReference type="ARBA" id="ARBA00005466"/>
    </source>
</evidence>
<dbReference type="PROSITE" id="PS51387">
    <property type="entry name" value="FAD_PCMH"/>
    <property type="match status" value="1"/>
</dbReference>
<dbReference type="InterPro" id="IPR016166">
    <property type="entry name" value="FAD-bd_PCMH"/>
</dbReference>
<keyword evidence="5" id="KW-0560">Oxidoreductase</keyword>
<dbReference type="Gene3D" id="3.30.465.10">
    <property type="match status" value="1"/>
</dbReference>
<dbReference type="Gene3D" id="3.40.462.20">
    <property type="match status" value="1"/>
</dbReference>
<sequence>MNNHSLLRRRLIKALTALSVILPGWIRPAAGFARESKTLLLQSFKGVLVWQTDPEWLRWFWAMTWYSKKPQRFPALIAQPQDSDDLKLLLGWAAQSGHQVALRSSGHNITLAPLRHNAVTVDLSLFSAIAIDAVAKTAWAGPGVFSQQLNQATFQYGLVFPGAHTGFVALGSFLLGGGMGWNMPAYGMGCASVLAAELMLADGRIVTTSATENPDLYWAMRGVGPGFFAVVLRYKLQLHPAPAAVMNTFYFPLEKLRPALEEILRLLPANNQRSEILGALGKFSPAGTPPAEQRWHYVLNVVSFGENLSSATEVAEIFNHSRLPQICSLQSTHNRTLNYLELFDALGATDAYSTSRTSESAFFTEHPEEVLPVIAQLLEQEAPDSRSFGFSVIDTNPTVPEPCSFTWWAPHYVSWYLIGENQQEIAANQRLMKKMNAAVKPWVSGYYINEIDLSLAPELAQLCFSDHKWQRLNELRAAWDPHNLFFGYVSDDPER</sequence>
<dbReference type="PROSITE" id="PS00862">
    <property type="entry name" value="OX2_COVAL_FAD"/>
    <property type="match status" value="1"/>
</dbReference>
<dbReference type="PANTHER" id="PTHR42973">
    <property type="entry name" value="BINDING OXIDOREDUCTASE, PUTATIVE (AFU_ORTHOLOGUE AFUA_1G17690)-RELATED"/>
    <property type="match status" value="1"/>
</dbReference>
<keyword evidence="3" id="KW-0285">Flavoprotein</keyword>
<keyword evidence="8" id="KW-1185">Reference proteome</keyword>
<comment type="cofactor">
    <cofactor evidence="1">
        <name>FAD</name>
        <dbReference type="ChEBI" id="CHEBI:57692"/>
    </cofactor>
</comment>
<evidence type="ECO:0000313" key="8">
    <source>
        <dbReference type="Proteomes" id="UP001306592"/>
    </source>
</evidence>
<dbReference type="InterPro" id="IPR016167">
    <property type="entry name" value="FAD-bd_PCMH_sub1"/>
</dbReference>
<gene>
    <name evidence="7" type="ORF">V8N49_12815</name>
</gene>
<dbReference type="SUPFAM" id="SSF56176">
    <property type="entry name" value="FAD-binding/transporter-associated domain-like"/>
    <property type="match status" value="1"/>
</dbReference>
<evidence type="ECO:0000256" key="3">
    <source>
        <dbReference type="ARBA" id="ARBA00022630"/>
    </source>
</evidence>
<dbReference type="InterPro" id="IPR016169">
    <property type="entry name" value="FAD-bd_PCMH_sub2"/>
</dbReference>
<dbReference type="InterPro" id="IPR036318">
    <property type="entry name" value="FAD-bd_PCMH-like_sf"/>
</dbReference>
<dbReference type="Proteomes" id="UP001306592">
    <property type="component" value="Unassembled WGS sequence"/>
</dbReference>
<evidence type="ECO:0000259" key="6">
    <source>
        <dbReference type="PROSITE" id="PS51387"/>
    </source>
</evidence>
<organism evidence="7 8">
    <name type="scientific">Erwinia aphidicola</name>
    <dbReference type="NCBI Taxonomy" id="68334"/>
    <lineage>
        <taxon>Bacteria</taxon>
        <taxon>Pseudomonadati</taxon>
        <taxon>Pseudomonadota</taxon>
        <taxon>Gammaproteobacteria</taxon>
        <taxon>Enterobacterales</taxon>
        <taxon>Erwiniaceae</taxon>
        <taxon>Erwinia</taxon>
    </lineage>
</organism>
<evidence type="ECO:0000256" key="5">
    <source>
        <dbReference type="ARBA" id="ARBA00023002"/>
    </source>
</evidence>
<accession>A0ABU8DG94</accession>
<dbReference type="RefSeq" id="WP_336203222.1">
    <property type="nucleotide sequence ID" value="NZ_JBANEI010000008.1"/>
</dbReference>
<evidence type="ECO:0000313" key="7">
    <source>
        <dbReference type="EMBL" id="MEI2682534.1"/>
    </source>
</evidence>
<dbReference type="InterPro" id="IPR006093">
    <property type="entry name" value="Oxy_OxRdtase_FAD_BS"/>
</dbReference>
<dbReference type="EMBL" id="JBANEI010000008">
    <property type="protein sequence ID" value="MEI2682534.1"/>
    <property type="molecule type" value="Genomic_DNA"/>
</dbReference>
<comment type="caution">
    <text evidence="7">The sequence shown here is derived from an EMBL/GenBank/DDBJ whole genome shotgun (WGS) entry which is preliminary data.</text>
</comment>
<name>A0ABU8DG94_ERWAP</name>
<evidence type="ECO:0000256" key="1">
    <source>
        <dbReference type="ARBA" id="ARBA00001974"/>
    </source>
</evidence>
<dbReference type="InterPro" id="IPR006094">
    <property type="entry name" value="Oxid_FAD_bind_N"/>
</dbReference>
<reference evidence="7 8" key="1">
    <citation type="submission" date="2024-02" db="EMBL/GenBank/DDBJ databases">
        <title>First report Erwinia aphidicola in onion in Chile.</title>
        <authorList>
            <person name="Valenzuela M."/>
            <person name="Pena M."/>
            <person name="Dutta B."/>
        </authorList>
    </citation>
    <scope>NUCLEOTIDE SEQUENCE [LARGE SCALE GENOMIC DNA]</scope>
    <source>
        <strain evidence="7 8">QCJ3A</strain>
    </source>
</reference>
<comment type="similarity">
    <text evidence="2">Belongs to the oxygen-dependent FAD-linked oxidoreductase family.</text>
</comment>
<dbReference type="InterPro" id="IPR050416">
    <property type="entry name" value="FAD-linked_Oxidoreductase"/>
</dbReference>